<dbReference type="InterPro" id="IPR051310">
    <property type="entry name" value="MCP_chemotaxis"/>
</dbReference>
<evidence type="ECO:0000256" key="9">
    <source>
        <dbReference type="SAM" id="Coils"/>
    </source>
</evidence>
<keyword evidence="15" id="KW-1185">Reference proteome</keyword>
<dbReference type="Proteomes" id="UP000198654">
    <property type="component" value="Unassembled WGS sequence"/>
</dbReference>
<sequence length="628" mass="65784">MLSSLKRRIQVACVVIIALAMTLGAGVSYFTVKTHYEDAIENNLAAVAEGNAAAIEEWIASRSSMLEAARAPVMGNEPMTALVQLAESGGFLSAYLGKPDGSLISSDGWVPPDDYDPRDRDWYQSAIEQSATILSMPYVDATTGKTVVTFATPISRNGKLAGVIGGDIVLDTIVADVAAIQPTPSSFAFLSTGGETLIAHPDAELTLKPLNTLSAELTSETVAALGENGGWAAVNVAGETKRLAVMPIAGTDWELGVALDEFEATAGLRAIIQSSLIALLVVAVIAAILLGLWLKRSFAGLLRVRDALENIASGSGDLTRRLPVAGRDEVAQIADAFNRFVGKMEAVLVTIRDSSDSVRVAAAEIALGSQDLSGRTENAASNIQETSASMEQLTSTVEHTAESSRQANQLSQSASEVASRGGKVVSEVVQTMDDIESSSQKIAEIVTVMDGIAFQTNLLALNASVEAARAGEQGRGFAVVAGEVRQLASRSADAARQIKTLIDASSEKTRGGAELVRTAGETMNEIVASVARVTDVLGEISAATHEQSQGIGQVNLAVAELDRMTQQNAALVEESAAAADQLKEQSLLLTQAVGGFTLARSVPQNASRQQGTPRLTTSNQQIEYQGSD</sequence>
<dbReference type="PRINTS" id="PR00260">
    <property type="entry name" value="CHEMTRNSDUCR"/>
</dbReference>
<dbReference type="RefSeq" id="WP_089729664.1">
    <property type="nucleotide sequence ID" value="NZ_FNGI01000008.1"/>
</dbReference>
<dbReference type="GO" id="GO:0006935">
    <property type="term" value="P:chemotaxis"/>
    <property type="evidence" value="ECO:0007669"/>
    <property type="project" value="InterPro"/>
</dbReference>
<dbReference type="Pfam" id="PF00672">
    <property type="entry name" value="HAMP"/>
    <property type="match status" value="1"/>
</dbReference>
<keyword evidence="4 11" id="KW-1133">Transmembrane helix</keyword>
<dbReference type="CDD" id="cd12913">
    <property type="entry name" value="PDC1_MCP_like"/>
    <property type="match status" value="1"/>
</dbReference>
<dbReference type="Gene3D" id="1.10.287.950">
    <property type="entry name" value="Methyl-accepting chemotaxis protein"/>
    <property type="match status" value="1"/>
</dbReference>
<keyword evidence="2" id="KW-1003">Cell membrane</keyword>
<dbReference type="Pfam" id="PF00015">
    <property type="entry name" value="MCPsignal"/>
    <property type="match status" value="1"/>
</dbReference>
<dbReference type="SMART" id="SM00283">
    <property type="entry name" value="MA"/>
    <property type="match status" value="1"/>
</dbReference>
<dbReference type="EMBL" id="FNGI01000008">
    <property type="protein sequence ID" value="SDL88979.1"/>
    <property type="molecule type" value="Genomic_DNA"/>
</dbReference>
<evidence type="ECO:0000259" key="12">
    <source>
        <dbReference type="PROSITE" id="PS50111"/>
    </source>
</evidence>
<keyword evidence="6 8" id="KW-0807">Transducer</keyword>
<dbReference type="Pfam" id="PF02743">
    <property type="entry name" value="dCache_1"/>
    <property type="match status" value="1"/>
</dbReference>
<dbReference type="Gene3D" id="3.30.450.20">
    <property type="entry name" value="PAS domain"/>
    <property type="match status" value="2"/>
</dbReference>
<protein>
    <submittedName>
        <fullName evidence="14">Methyl-accepting chemotaxis sensory transducer with Cache sensor</fullName>
    </submittedName>
</protein>
<feature type="transmembrane region" description="Helical" evidence="11">
    <location>
        <begin position="276"/>
        <end position="294"/>
    </location>
</feature>
<dbReference type="SMART" id="SM00304">
    <property type="entry name" value="HAMP"/>
    <property type="match status" value="1"/>
</dbReference>
<feature type="region of interest" description="Disordered" evidence="10">
    <location>
        <begin position="603"/>
        <end position="628"/>
    </location>
</feature>
<evidence type="ECO:0000313" key="14">
    <source>
        <dbReference type="EMBL" id="SDL88979.1"/>
    </source>
</evidence>
<dbReference type="PROSITE" id="PS50111">
    <property type="entry name" value="CHEMOTAXIS_TRANSDUC_2"/>
    <property type="match status" value="1"/>
</dbReference>
<evidence type="ECO:0000256" key="2">
    <source>
        <dbReference type="ARBA" id="ARBA00022475"/>
    </source>
</evidence>
<evidence type="ECO:0000256" key="11">
    <source>
        <dbReference type="SAM" id="Phobius"/>
    </source>
</evidence>
<dbReference type="GO" id="GO:0005886">
    <property type="term" value="C:plasma membrane"/>
    <property type="evidence" value="ECO:0007669"/>
    <property type="project" value="UniProtKB-SubCell"/>
</dbReference>
<comment type="similarity">
    <text evidence="7">Belongs to the methyl-accepting chemotaxis (MCP) protein family.</text>
</comment>
<dbReference type="STRING" id="119000.SAMN05661010_02828"/>
<comment type="subcellular location">
    <subcellularLocation>
        <location evidence="1">Cell membrane</location>
        <topology evidence="1">Multi-pass membrane protein</topology>
    </subcellularLocation>
</comment>
<dbReference type="SUPFAM" id="SSF103190">
    <property type="entry name" value="Sensory domain-like"/>
    <property type="match status" value="1"/>
</dbReference>
<evidence type="ECO:0000259" key="13">
    <source>
        <dbReference type="PROSITE" id="PS50885"/>
    </source>
</evidence>
<evidence type="ECO:0000256" key="10">
    <source>
        <dbReference type="SAM" id="MobiDB-lite"/>
    </source>
</evidence>
<proteinExistence type="inferred from homology"/>
<dbReference type="OrthoDB" id="2489132at2"/>
<dbReference type="CDD" id="cd11386">
    <property type="entry name" value="MCP_signal"/>
    <property type="match status" value="1"/>
</dbReference>
<dbReference type="GO" id="GO:0007165">
    <property type="term" value="P:signal transduction"/>
    <property type="evidence" value="ECO:0007669"/>
    <property type="project" value="UniProtKB-KW"/>
</dbReference>
<evidence type="ECO:0000313" key="15">
    <source>
        <dbReference type="Proteomes" id="UP000198654"/>
    </source>
</evidence>
<keyword evidence="9" id="KW-0175">Coiled coil</keyword>
<dbReference type="InterPro" id="IPR003660">
    <property type="entry name" value="HAMP_dom"/>
</dbReference>
<dbReference type="InterPro" id="IPR004090">
    <property type="entry name" value="Chemotax_Me-accpt_rcpt"/>
</dbReference>
<dbReference type="CDD" id="cd12912">
    <property type="entry name" value="PDC2_MCP_like"/>
    <property type="match status" value="1"/>
</dbReference>
<evidence type="ECO:0000256" key="6">
    <source>
        <dbReference type="ARBA" id="ARBA00023224"/>
    </source>
</evidence>
<accession>A0A1G9NRG9</accession>
<dbReference type="InterPro" id="IPR033479">
    <property type="entry name" value="dCache_1"/>
</dbReference>
<evidence type="ECO:0000256" key="4">
    <source>
        <dbReference type="ARBA" id="ARBA00022989"/>
    </source>
</evidence>
<dbReference type="GO" id="GO:0004888">
    <property type="term" value="F:transmembrane signaling receptor activity"/>
    <property type="evidence" value="ECO:0007669"/>
    <property type="project" value="InterPro"/>
</dbReference>
<feature type="coiled-coil region" evidence="9">
    <location>
        <begin position="554"/>
        <end position="581"/>
    </location>
</feature>
<evidence type="ECO:0000256" key="8">
    <source>
        <dbReference type="PROSITE-ProRule" id="PRU00284"/>
    </source>
</evidence>
<keyword evidence="3 11" id="KW-0812">Transmembrane</keyword>
<dbReference type="AlphaFoldDB" id="A0A1G9NRG9"/>
<gene>
    <name evidence="14" type="ORF">SAMN05661010_02828</name>
</gene>
<organism evidence="14 15">
    <name type="scientific">Modicisalibacter muralis</name>
    <dbReference type="NCBI Taxonomy" id="119000"/>
    <lineage>
        <taxon>Bacteria</taxon>
        <taxon>Pseudomonadati</taxon>
        <taxon>Pseudomonadota</taxon>
        <taxon>Gammaproteobacteria</taxon>
        <taxon>Oceanospirillales</taxon>
        <taxon>Halomonadaceae</taxon>
        <taxon>Modicisalibacter</taxon>
    </lineage>
</organism>
<dbReference type="InterPro" id="IPR004089">
    <property type="entry name" value="MCPsignal_dom"/>
</dbReference>
<reference evidence="14 15" key="1">
    <citation type="submission" date="2016-10" db="EMBL/GenBank/DDBJ databases">
        <authorList>
            <person name="de Groot N.N."/>
        </authorList>
    </citation>
    <scope>NUCLEOTIDE SEQUENCE [LARGE SCALE GENOMIC DNA]</scope>
    <source>
        <strain evidence="14 15">DSM 14789</strain>
    </source>
</reference>
<evidence type="ECO:0000256" key="3">
    <source>
        <dbReference type="ARBA" id="ARBA00022692"/>
    </source>
</evidence>
<feature type="domain" description="HAMP" evidence="13">
    <location>
        <begin position="295"/>
        <end position="349"/>
    </location>
</feature>
<dbReference type="SUPFAM" id="SSF58104">
    <property type="entry name" value="Methyl-accepting chemotaxis protein (MCP) signaling domain"/>
    <property type="match status" value="1"/>
</dbReference>
<feature type="domain" description="Methyl-accepting transducer" evidence="12">
    <location>
        <begin position="354"/>
        <end position="583"/>
    </location>
</feature>
<dbReference type="InterPro" id="IPR029151">
    <property type="entry name" value="Sensor-like_sf"/>
</dbReference>
<dbReference type="PANTHER" id="PTHR43531">
    <property type="entry name" value="PROTEIN ICFG"/>
    <property type="match status" value="1"/>
</dbReference>
<dbReference type="FunFam" id="1.10.287.950:FF:000001">
    <property type="entry name" value="Methyl-accepting chemotaxis sensory transducer"/>
    <property type="match status" value="1"/>
</dbReference>
<dbReference type="CDD" id="cd06225">
    <property type="entry name" value="HAMP"/>
    <property type="match status" value="1"/>
</dbReference>
<evidence type="ECO:0000256" key="1">
    <source>
        <dbReference type="ARBA" id="ARBA00004651"/>
    </source>
</evidence>
<dbReference type="PROSITE" id="PS50885">
    <property type="entry name" value="HAMP"/>
    <property type="match status" value="1"/>
</dbReference>
<name>A0A1G9NRG9_9GAMM</name>
<evidence type="ECO:0000256" key="5">
    <source>
        <dbReference type="ARBA" id="ARBA00023136"/>
    </source>
</evidence>
<evidence type="ECO:0000256" key="7">
    <source>
        <dbReference type="ARBA" id="ARBA00029447"/>
    </source>
</evidence>
<keyword evidence="5 11" id="KW-0472">Membrane</keyword>
<dbReference type="PANTHER" id="PTHR43531:SF16">
    <property type="entry name" value="METHYL-ACCEPTING CHEMOTAXIS PROTEIN II"/>
    <property type="match status" value="1"/>
</dbReference>